<dbReference type="EMBL" id="JAHQIW010005589">
    <property type="protein sequence ID" value="KAJ1366602.1"/>
    <property type="molecule type" value="Genomic_DNA"/>
</dbReference>
<keyword evidence="3" id="KW-1185">Reference proteome</keyword>
<accession>A0AAD5QZA1</accession>
<feature type="region of interest" description="Disordered" evidence="1">
    <location>
        <begin position="44"/>
        <end position="74"/>
    </location>
</feature>
<sequence>MKVIVFYDFFAIDPPSLERGRSSVLSNHDKKLEPAAMLESKHYHRRLSREEETNEKCVGVDPLREDGPLKYPTK</sequence>
<reference evidence="2" key="1">
    <citation type="submission" date="2021-06" db="EMBL/GenBank/DDBJ databases">
        <title>Parelaphostrongylus tenuis whole genome reference sequence.</title>
        <authorList>
            <person name="Garwood T.J."/>
            <person name="Larsen P.A."/>
            <person name="Fountain-Jones N.M."/>
            <person name="Garbe J.R."/>
            <person name="Macchietto M.G."/>
            <person name="Kania S.A."/>
            <person name="Gerhold R.W."/>
            <person name="Richards J.E."/>
            <person name="Wolf T.M."/>
        </authorList>
    </citation>
    <scope>NUCLEOTIDE SEQUENCE</scope>
    <source>
        <strain evidence="2">MNPRO001-30</strain>
        <tissue evidence="2">Meninges</tissue>
    </source>
</reference>
<name>A0AAD5QZA1_PARTN</name>
<proteinExistence type="predicted"/>
<dbReference type="Proteomes" id="UP001196413">
    <property type="component" value="Unassembled WGS sequence"/>
</dbReference>
<comment type="caution">
    <text evidence="2">The sequence shown here is derived from an EMBL/GenBank/DDBJ whole genome shotgun (WGS) entry which is preliminary data.</text>
</comment>
<evidence type="ECO:0000256" key="1">
    <source>
        <dbReference type="SAM" id="MobiDB-lite"/>
    </source>
</evidence>
<organism evidence="2 3">
    <name type="scientific">Parelaphostrongylus tenuis</name>
    <name type="common">Meningeal worm</name>
    <dbReference type="NCBI Taxonomy" id="148309"/>
    <lineage>
        <taxon>Eukaryota</taxon>
        <taxon>Metazoa</taxon>
        <taxon>Ecdysozoa</taxon>
        <taxon>Nematoda</taxon>
        <taxon>Chromadorea</taxon>
        <taxon>Rhabditida</taxon>
        <taxon>Rhabditina</taxon>
        <taxon>Rhabditomorpha</taxon>
        <taxon>Strongyloidea</taxon>
        <taxon>Metastrongylidae</taxon>
        <taxon>Parelaphostrongylus</taxon>
    </lineage>
</organism>
<protein>
    <submittedName>
        <fullName evidence="2">Uncharacterized protein</fullName>
    </submittedName>
</protein>
<evidence type="ECO:0000313" key="2">
    <source>
        <dbReference type="EMBL" id="KAJ1366602.1"/>
    </source>
</evidence>
<evidence type="ECO:0000313" key="3">
    <source>
        <dbReference type="Proteomes" id="UP001196413"/>
    </source>
</evidence>
<dbReference type="AlphaFoldDB" id="A0AAD5QZA1"/>
<gene>
    <name evidence="2" type="ORF">KIN20_027294</name>
</gene>